<keyword evidence="4" id="KW-0067">ATP-binding</keyword>
<evidence type="ECO:0000259" key="5">
    <source>
        <dbReference type="PROSITE" id="PS50011"/>
    </source>
</evidence>
<dbReference type="PANTHER" id="PTHR43289:SF34">
    <property type="entry name" value="SERINE_THREONINE-PROTEIN KINASE YBDM-RELATED"/>
    <property type="match status" value="1"/>
</dbReference>
<dbReference type="GO" id="GO:0004674">
    <property type="term" value="F:protein serine/threonine kinase activity"/>
    <property type="evidence" value="ECO:0007669"/>
    <property type="project" value="TreeGrafter"/>
</dbReference>
<dbReference type="PANTHER" id="PTHR43289">
    <property type="entry name" value="MITOGEN-ACTIVATED PROTEIN KINASE KINASE KINASE 20-RELATED"/>
    <property type="match status" value="1"/>
</dbReference>
<evidence type="ECO:0000256" key="2">
    <source>
        <dbReference type="ARBA" id="ARBA00022741"/>
    </source>
</evidence>
<comment type="caution">
    <text evidence="6">The sequence shown here is derived from an EMBL/GenBank/DDBJ whole genome shotgun (WGS) entry which is preliminary data.</text>
</comment>
<name>A0A917X4J4_9ACTN</name>
<dbReference type="GO" id="GO:0005524">
    <property type="term" value="F:ATP binding"/>
    <property type="evidence" value="ECO:0007669"/>
    <property type="project" value="UniProtKB-KW"/>
</dbReference>
<feature type="domain" description="Protein kinase" evidence="5">
    <location>
        <begin position="14"/>
        <end position="272"/>
    </location>
</feature>
<dbReference type="Gene3D" id="1.10.510.10">
    <property type="entry name" value="Transferase(Phosphotransferase) domain 1"/>
    <property type="match status" value="1"/>
</dbReference>
<reference evidence="6" key="2">
    <citation type="submission" date="2020-09" db="EMBL/GenBank/DDBJ databases">
        <authorList>
            <person name="Sun Q."/>
            <person name="Ohkuma M."/>
        </authorList>
    </citation>
    <scope>NUCLEOTIDE SEQUENCE</scope>
    <source>
        <strain evidence="6">JCM 19831</strain>
    </source>
</reference>
<dbReference type="SMART" id="SM00220">
    <property type="entry name" value="S_TKc"/>
    <property type="match status" value="1"/>
</dbReference>
<dbReference type="PROSITE" id="PS50011">
    <property type="entry name" value="PROTEIN_KINASE_DOM"/>
    <property type="match status" value="1"/>
</dbReference>
<dbReference type="EMBL" id="BMPI01000050">
    <property type="protein sequence ID" value="GGM64957.1"/>
    <property type="molecule type" value="Genomic_DNA"/>
</dbReference>
<organism evidence="6 7">
    <name type="scientific">Dactylosporangium sucinum</name>
    <dbReference type="NCBI Taxonomy" id="1424081"/>
    <lineage>
        <taxon>Bacteria</taxon>
        <taxon>Bacillati</taxon>
        <taxon>Actinomycetota</taxon>
        <taxon>Actinomycetes</taxon>
        <taxon>Micromonosporales</taxon>
        <taxon>Micromonosporaceae</taxon>
        <taxon>Dactylosporangium</taxon>
    </lineage>
</organism>
<dbReference type="AlphaFoldDB" id="A0A917X4J4"/>
<evidence type="ECO:0000313" key="6">
    <source>
        <dbReference type="EMBL" id="GGM64957.1"/>
    </source>
</evidence>
<dbReference type="InterPro" id="IPR011009">
    <property type="entry name" value="Kinase-like_dom_sf"/>
</dbReference>
<keyword evidence="3" id="KW-0418">Kinase</keyword>
<dbReference type="InterPro" id="IPR000719">
    <property type="entry name" value="Prot_kinase_dom"/>
</dbReference>
<dbReference type="Proteomes" id="UP000642070">
    <property type="component" value="Unassembled WGS sequence"/>
</dbReference>
<dbReference type="Pfam" id="PF00069">
    <property type="entry name" value="Pkinase"/>
    <property type="match status" value="1"/>
</dbReference>
<evidence type="ECO:0000256" key="1">
    <source>
        <dbReference type="ARBA" id="ARBA00022679"/>
    </source>
</evidence>
<protein>
    <recommendedName>
        <fullName evidence="5">Protein kinase domain-containing protein</fullName>
    </recommendedName>
</protein>
<dbReference type="InterPro" id="IPR008271">
    <property type="entry name" value="Ser/Thr_kinase_AS"/>
</dbReference>
<gene>
    <name evidence="6" type="ORF">GCM10007977_078030</name>
</gene>
<accession>A0A917X4J4</accession>
<dbReference type="SUPFAM" id="SSF56112">
    <property type="entry name" value="Protein kinase-like (PK-like)"/>
    <property type="match status" value="1"/>
</dbReference>
<dbReference type="CDD" id="cd14014">
    <property type="entry name" value="STKc_PknB_like"/>
    <property type="match status" value="1"/>
</dbReference>
<dbReference type="PROSITE" id="PS00108">
    <property type="entry name" value="PROTEIN_KINASE_ST"/>
    <property type="match status" value="1"/>
</dbReference>
<proteinExistence type="predicted"/>
<keyword evidence="2" id="KW-0547">Nucleotide-binding</keyword>
<evidence type="ECO:0000313" key="7">
    <source>
        <dbReference type="Proteomes" id="UP000642070"/>
    </source>
</evidence>
<reference evidence="6" key="1">
    <citation type="journal article" date="2014" name="Int. J. Syst. Evol. Microbiol.">
        <title>Complete genome sequence of Corynebacterium casei LMG S-19264T (=DSM 44701T), isolated from a smear-ripened cheese.</title>
        <authorList>
            <consortium name="US DOE Joint Genome Institute (JGI-PGF)"/>
            <person name="Walter F."/>
            <person name="Albersmeier A."/>
            <person name="Kalinowski J."/>
            <person name="Ruckert C."/>
        </authorList>
    </citation>
    <scope>NUCLEOTIDE SEQUENCE</scope>
    <source>
        <strain evidence="6">JCM 19831</strain>
    </source>
</reference>
<evidence type="ECO:0000256" key="3">
    <source>
        <dbReference type="ARBA" id="ARBA00022777"/>
    </source>
</evidence>
<keyword evidence="7" id="KW-1185">Reference proteome</keyword>
<keyword evidence="1" id="KW-0808">Transferase</keyword>
<sequence length="411" mass="45066">MTVVKAADRLKDRYEVRRPIARSGMGEVWEARDTQLDRTVIVKTINPGRFTVDLLRRFRREARLTARLDHPGVPAVFDLDSHDGEPYLVLQRIEGIPLTDLIAGQDELPIARVCSIGAQISSVLLAAHRIGLVHRDLKPGNVMVERNGAVKVLDFGVAVIDDDERYSRITRTGEGPGTVGYMAPEQIDGAATDHRTDLYGLGGVLFDLLTGQPPFGDATTMTTVRRQLGSPPPRPSLLRPQIPEALDDLVYTLLALHPDDRPADAAEVYEVLAALADDPPPIPGVISDELDPVRAYAAVVGRQPVRHGIAPNTTGGLPDRVAEADQQFAQGNVRVAARLWRELADEYANDHPLSIEYRLRAARAHVAAGERDRALRQFEAVLADLARADGAKHPRAQTLRAEIEQLRYGAP</sequence>
<dbReference type="Gene3D" id="3.30.200.20">
    <property type="entry name" value="Phosphorylase Kinase, domain 1"/>
    <property type="match status" value="1"/>
</dbReference>
<evidence type="ECO:0000256" key="4">
    <source>
        <dbReference type="ARBA" id="ARBA00022840"/>
    </source>
</evidence>